<protein>
    <submittedName>
        <fullName evidence="2">Uncharacterized protein</fullName>
    </submittedName>
</protein>
<feature type="region of interest" description="Disordered" evidence="1">
    <location>
        <begin position="1"/>
        <end position="24"/>
    </location>
</feature>
<evidence type="ECO:0000313" key="3">
    <source>
        <dbReference type="Proteomes" id="UP001176941"/>
    </source>
</evidence>
<evidence type="ECO:0000313" key="2">
    <source>
        <dbReference type="EMBL" id="CAI9158213.1"/>
    </source>
</evidence>
<keyword evidence="3" id="KW-1185">Reference proteome</keyword>
<proteinExistence type="predicted"/>
<organism evidence="2 3">
    <name type="scientific">Rangifer tarandus platyrhynchus</name>
    <name type="common">Svalbard reindeer</name>
    <dbReference type="NCBI Taxonomy" id="3082113"/>
    <lineage>
        <taxon>Eukaryota</taxon>
        <taxon>Metazoa</taxon>
        <taxon>Chordata</taxon>
        <taxon>Craniata</taxon>
        <taxon>Vertebrata</taxon>
        <taxon>Euteleostomi</taxon>
        <taxon>Mammalia</taxon>
        <taxon>Eutheria</taxon>
        <taxon>Laurasiatheria</taxon>
        <taxon>Artiodactyla</taxon>
        <taxon>Ruminantia</taxon>
        <taxon>Pecora</taxon>
        <taxon>Cervidae</taxon>
        <taxon>Odocoileinae</taxon>
        <taxon>Rangifer</taxon>
    </lineage>
</organism>
<sequence length="145" mass="15092">MGHHSIWGPSDQHQRHSPTRPLPGVLPSAAAAAAAAQAWPRCGPLGRWNWTSRGVLTPPVGAGAVGGTLWITVELAQPEGGVGRVCGLGTQLWDHRLSAGSCHACPRTALLRLGLWPPQLLTGARASPLLPPLVQGYVKPGSACE</sequence>
<gene>
    <name evidence="2" type="ORF">MRATA1EN1_LOCUS7175</name>
</gene>
<dbReference type="EMBL" id="OX459952">
    <property type="protein sequence ID" value="CAI9158213.1"/>
    <property type="molecule type" value="Genomic_DNA"/>
</dbReference>
<evidence type="ECO:0000256" key="1">
    <source>
        <dbReference type="SAM" id="MobiDB-lite"/>
    </source>
</evidence>
<name>A0ABN8Y9I6_RANTA</name>
<dbReference type="Proteomes" id="UP001176941">
    <property type="component" value="Chromosome 16"/>
</dbReference>
<accession>A0ABN8Y9I6</accession>
<reference evidence="2" key="1">
    <citation type="submission" date="2023-04" db="EMBL/GenBank/DDBJ databases">
        <authorList>
            <consortium name="ELIXIR-Norway"/>
        </authorList>
    </citation>
    <scope>NUCLEOTIDE SEQUENCE [LARGE SCALE GENOMIC DNA]</scope>
</reference>